<gene>
    <name evidence="2" type="ORF">AK812_SmicGene25924</name>
</gene>
<feature type="region of interest" description="Disordered" evidence="1">
    <location>
        <begin position="312"/>
        <end position="361"/>
    </location>
</feature>
<dbReference type="OrthoDB" id="431558at2759"/>
<feature type="compositionally biased region" description="Acidic residues" evidence="1">
    <location>
        <begin position="1067"/>
        <end position="1078"/>
    </location>
</feature>
<feature type="compositionally biased region" description="Low complexity" evidence="1">
    <location>
        <begin position="338"/>
        <end position="348"/>
    </location>
</feature>
<feature type="compositionally biased region" description="Basic residues" evidence="1">
    <location>
        <begin position="552"/>
        <end position="571"/>
    </location>
</feature>
<dbReference type="Proteomes" id="UP000186817">
    <property type="component" value="Unassembled WGS sequence"/>
</dbReference>
<feature type="region of interest" description="Disordered" evidence="1">
    <location>
        <begin position="392"/>
        <end position="412"/>
    </location>
</feature>
<feature type="compositionally biased region" description="Low complexity" evidence="1">
    <location>
        <begin position="1001"/>
        <end position="1019"/>
    </location>
</feature>
<feature type="compositionally biased region" description="Basic residues" evidence="1">
    <location>
        <begin position="500"/>
        <end position="520"/>
    </location>
</feature>
<sequence length="2084" mass="232144">MLLRARALVDPVERSGRFAMSSLAGRRARSRMTLVQDCKGRSHISPSLDNLKVNEPILRPFTIAMAEAGRISKPLKLIKEALVRFYSGEGEEMEETPETAEMKHRRERNINKSAKAILSMLTVIKRKWSKWEGRCALAKSPRQPTASLAESELSASDMDDEALRADLQSLSEELERLLGFSLDPAVYRNLKKAAEKPPVEAAPRKEPEPAPLAAPVEPAPVEPALVEPAPPEPFSSMAPVSEEPPPPTIPEPASLGLLVGSLNEAVQEILSFKPAPVPTKSPKGLAAQLAGMDPAKLKEILAVVNAKLRTVPKDFGSGIPDPARRKLTFDAGSDGELSTSAGSTGSASNPDHVETQPYGLEPETYINEWLTDQRAEHAARVEAAQARERAAVAAEAREKANREAREAERVKSEAILAEAKKDRLKRAAAMMELEETEKPAAMVLTRQQQMGLSAGKKGKLPAKDGGEDEEPAAPEEPPEAGSAKPKAKAKAKAKAATAKTKAKAKAKSKAKAKALPKSRGGKGCEAPERQEDEDEEPAGRDDPPAPSAPKTVKLRRKSTKRRLLCKAKSKKKVKAADDADRWTEYYGDDDMAGNEDEEEAEEEEEPEEAEEEAEPDEAEGEGAEAELLATFARRYCPQRPLFKAKWMGIRDAFVLRVKPFVKTPGKLEDEFWKYVAQATKEDKITNPDAWAQVAKNLTFSFLMDDGISKTWSTYGEELFNGKKRATKKKYEVMTSRRRGPRDCDSQVFILAVLCLVFNERFRLHILSILHGRVRLQILDAALCQQVSKEECLMVVEQEDLEVRQRNYTTEFARHMVDLLPSFNDSPALRVTSMIDTSARDKLRSMDMGADDWSDAGVPELLQYVYGIQVVFPATANALYRFTLVAMALRRDVHSAESLRSGLSFLLRAASSGNVDDLRGVAEELQQALHVAQSEVKTEPGTDSQVTAMQRQLMPELLQKMELLKATVHAQQEQLLKLRDQKKEEAQQPVPQKETQQPAPLKEAQQPAPQKEAQQPAPQKLADPVAEKQAAVVPSSHAEVLKSPGPRGAKRPHVTPEKPKKPSKEPSETDDAEHDEDDEPPKVLNFGTLSKLEKEKVRRICTPKRGSGNLEVPENIFDMWRDCSKGRDNLLRMWAKSGGVKAGGFYSKEDMKTELGYSTSRIEKIVAWAEKKNLHQPRTCEYDDETLEYWVNTRTSGTMTREDLEMMERQQRFEGEGGTDINFKPRLNMDGFDFSDDDDMVHTGTKDLEGDHHKSAPRSTKKMDALVKEFDTLYEEMSEAKAEGGTSGYGEKMAKAASVEAANKSLLSRARKAAKKVALESPMSDKLDIFPWSGSEDEAIQQDSDIDMACSPTSCATTRTREPDSPRCSPGHCGVGLDQRLIPETALASKILWHCVKTVNCIREENGGRSLCVFKLGLTSNPLQRRQSYLEQNFMSFVVIHKVCRLDLLAMLEMLEAALIAEFHDNQRCCRNHQLGGESMRWKDFSPRFPPPYYAYCVPAKDLVQDARAAVKQDPCKVLAKIANIDLSSADAPLYELLQKYELGLPIDFSWQRAGNVNRYPFIKPKAQLEALSAEGYFHRVLGVPVHLASESLALFWAKFRVLHPQHQIFENPDLDYEKLIPYYLHGDGGRGYKKDPIEILTMFPALGSGSRKRSIDLSSKRPAEEAINLGINLTGNSGATRFLFSVVSSLVAKTDGQVFDDLMEIWGQELQSLLEHGFHAQGSTWRVVILGFTGDSPFVKKVAKTTRSFHNVRKRFSSKGLQKGCCWLCHAGYESADGNIHIPFEQLGLKGPAWLQTCRLQNPLPWEDGGGALMQHMLHDTADTPASFFKADFFHVWHAGVGQDFSASGLVYAMKALFSLGSVPKDLDCLNATLKQYLTKSKDKLHCGKLTEDLLGYNSTRDYPEGKWSKNLDTAVIVRFIIYLLELPEYRATVQNDEILRLILSASIAMGHMISTSLRAEYFMSPGHTETVLQSGYAFLMDYSALVSKCYDRALCLFKLRPKIHYLNHILLRIYEEWLSDGFAVNPLAEATFMSEDFVGRAARVSRRVSTRAVAIKTLQRHIFLMKAALDRDSFEMLDLSMLA</sequence>
<comment type="caution">
    <text evidence="2">The sequence shown here is derived from an EMBL/GenBank/DDBJ whole genome shotgun (WGS) entry which is preliminary data.</text>
</comment>
<evidence type="ECO:0000256" key="1">
    <source>
        <dbReference type="SAM" id="MobiDB-lite"/>
    </source>
</evidence>
<evidence type="ECO:0000313" key="2">
    <source>
        <dbReference type="EMBL" id="OLP92288.1"/>
    </source>
</evidence>
<feature type="compositionally biased region" description="Acidic residues" evidence="1">
    <location>
        <begin position="586"/>
        <end position="622"/>
    </location>
</feature>
<organism evidence="2 3">
    <name type="scientific">Symbiodinium microadriaticum</name>
    <name type="common">Dinoflagellate</name>
    <name type="synonym">Zooxanthella microadriatica</name>
    <dbReference type="NCBI Taxonomy" id="2951"/>
    <lineage>
        <taxon>Eukaryota</taxon>
        <taxon>Sar</taxon>
        <taxon>Alveolata</taxon>
        <taxon>Dinophyceae</taxon>
        <taxon>Suessiales</taxon>
        <taxon>Symbiodiniaceae</taxon>
        <taxon>Symbiodinium</taxon>
    </lineage>
</organism>
<dbReference type="EMBL" id="LSRX01000628">
    <property type="protein sequence ID" value="OLP92288.1"/>
    <property type="molecule type" value="Genomic_DNA"/>
</dbReference>
<reference evidence="2 3" key="1">
    <citation type="submission" date="2016-02" db="EMBL/GenBank/DDBJ databases">
        <title>Genome analysis of coral dinoflagellate symbionts highlights evolutionary adaptations to a symbiotic lifestyle.</title>
        <authorList>
            <person name="Aranda M."/>
            <person name="Li Y."/>
            <person name="Liew Y.J."/>
            <person name="Baumgarten S."/>
            <person name="Simakov O."/>
            <person name="Wilson M."/>
            <person name="Piel J."/>
            <person name="Ashoor H."/>
            <person name="Bougouffa S."/>
            <person name="Bajic V.B."/>
            <person name="Ryu T."/>
            <person name="Ravasi T."/>
            <person name="Bayer T."/>
            <person name="Micklem G."/>
            <person name="Kim H."/>
            <person name="Bhak J."/>
            <person name="Lajeunesse T.C."/>
            <person name="Voolstra C.R."/>
        </authorList>
    </citation>
    <scope>NUCLEOTIDE SEQUENCE [LARGE SCALE GENOMIC DNA]</scope>
    <source>
        <strain evidence="2 3">CCMP2467</strain>
    </source>
</reference>
<proteinExistence type="predicted"/>
<name>A0A1Q9DAX2_SYMMI</name>
<feature type="region of interest" description="Disordered" evidence="1">
    <location>
        <begin position="194"/>
        <end position="254"/>
    </location>
</feature>
<feature type="compositionally biased region" description="Polar residues" evidence="1">
    <location>
        <begin position="988"/>
        <end position="997"/>
    </location>
</feature>
<keyword evidence="3" id="KW-1185">Reference proteome</keyword>
<feature type="region of interest" description="Disordered" evidence="1">
    <location>
        <begin position="980"/>
        <end position="1083"/>
    </location>
</feature>
<evidence type="ECO:0000313" key="3">
    <source>
        <dbReference type="Proteomes" id="UP000186817"/>
    </source>
</evidence>
<feature type="region of interest" description="Disordered" evidence="1">
    <location>
        <begin position="584"/>
        <end position="622"/>
    </location>
</feature>
<feature type="region of interest" description="Disordered" evidence="1">
    <location>
        <begin position="439"/>
        <end position="571"/>
    </location>
</feature>
<feature type="compositionally biased region" description="Basic and acidic residues" evidence="1">
    <location>
        <begin position="194"/>
        <end position="208"/>
    </location>
</feature>
<feature type="compositionally biased region" description="Basic and acidic residues" evidence="1">
    <location>
        <begin position="1053"/>
        <end position="1066"/>
    </location>
</feature>
<feature type="compositionally biased region" description="Acidic residues" evidence="1">
    <location>
        <begin position="466"/>
        <end position="478"/>
    </location>
</feature>
<accession>A0A1Q9DAX2</accession>
<feature type="compositionally biased region" description="Pro residues" evidence="1">
    <location>
        <begin position="209"/>
        <end position="221"/>
    </location>
</feature>
<protein>
    <submittedName>
        <fullName evidence="2">Uncharacterized protein</fullName>
    </submittedName>
</protein>